<keyword evidence="4 9" id="KW-0311">Gluconate utilization</keyword>
<accession>W4VNN1</accession>
<evidence type="ECO:0000256" key="5">
    <source>
        <dbReference type="PIRNR" id="PIRNR000109"/>
    </source>
</evidence>
<dbReference type="Pfam" id="PF03446">
    <property type="entry name" value="NAD_binding_2"/>
    <property type="match status" value="1"/>
</dbReference>
<comment type="subunit">
    <text evidence="2 5">Homodimer.</text>
</comment>
<dbReference type="NCBIfam" id="TIGR00873">
    <property type="entry name" value="gnd"/>
    <property type="match status" value="1"/>
</dbReference>
<feature type="active site" description="Proton donor" evidence="6">
    <location>
        <position position="190"/>
    </location>
</feature>
<dbReference type="InterPro" id="IPR006113">
    <property type="entry name" value="6PGDH_Gnd/GntZ"/>
</dbReference>
<dbReference type="Gene3D" id="1.10.1040.10">
    <property type="entry name" value="N-(1-d-carboxylethyl)-l-norvaline Dehydrogenase, domain 2"/>
    <property type="match status" value="1"/>
</dbReference>
<dbReference type="FunFam" id="3.40.50.720:FF:000007">
    <property type="entry name" value="6-phosphogluconate dehydrogenase, decarboxylating"/>
    <property type="match status" value="1"/>
</dbReference>
<dbReference type="AlphaFoldDB" id="W4VNN1"/>
<feature type="binding site" description="in other chain" evidence="7">
    <location>
        <position position="261"/>
    </location>
    <ligand>
        <name>substrate</name>
        <note>ligand shared between dimeric partners</note>
    </ligand>
</feature>
<feature type="binding site" description="in other chain" evidence="7">
    <location>
        <position position="191"/>
    </location>
    <ligand>
        <name>substrate</name>
        <note>ligand shared between dimeric partners</note>
    </ligand>
</feature>
<dbReference type="InterPro" id="IPR006115">
    <property type="entry name" value="6PGDH_NADP-bd"/>
</dbReference>
<feature type="binding site" evidence="7">
    <location>
        <position position="455"/>
    </location>
    <ligand>
        <name>substrate</name>
        <note>ligand shared between dimeric partners</note>
    </ligand>
</feature>
<comment type="catalytic activity">
    <reaction evidence="5 9">
        <text>6-phospho-D-gluconate + NADP(+) = D-ribulose 5-phosphate + CO2 + NADPH</text>
        <dbReference type="Rhea" id="RHEA:10116"/>
        <dbReference type="ChEBI" id="CHEBI:16526"/>
        <dbReference type="ChEBI" id="CHEBI:57783"/>
        <dbReference type="ChEBI" id="CHEBI:58121"/>
        <dbReference type="ChEBI" id="CHEBI:58349"/>
        <dbReference type="ChEBI" id="CHEBI:58759"/>
        <dbReference type="EC" id="1.1.1.44"/>
    </reaction>
</comment>
<dbReference type="SMART" id="SM01350">
    <property type="entry name" value="6PGD"/>
    <property type="match status" value="1"/>
</dbReference>
<feature type="binding site" evidence="8">
    <location>
        <position position="103"/>
    </location>
    <ligand>
        <name>NADP(+)</name>
        <dbReference type="ChEBI" id="CHEBI:58349"/>
    </ligand>
</feature>
<comment type="caution">
    <text evidence="11">The sequence shown here is derived from an EMBL/GenBank/DDBJ whole genome shotgun (WGS) entry which is preliminary data.</text>
</comment>
<evidence type="ECO:0000256" key="7">
    <source>
        <dbReference type="PIRSR" id="PIRSR000109-2"/>
    </source>
</evidence>
<evidence type="ECO:0000256" key="2">
    <source>
        <dbReference type="ARBA" id="ARBA00011738"/>
    </source>
</evidence>
<reference evidence="11 12" key="1">
    <citation type="journal article" date="2014" name="Genome Announc.">
        <title>Draft Genome Sequence of the Boron-Tolerant and Moderately Halotolerant Bacterium Gracilibacillus boraciitolerans JCM 21714T.</title>
        <authorList>
            <person name="Ahmed I."/>
            <person name="Oshima K."/>
            <person name="Suda W."/>
            <person name="Kitamura K."/>
            <person name="Iida T."/>
            <person name="Ohmori Y."/>
            <person name="Fujiwara T."/>
            <person name="Hattori M."/>
            <person name="Ohkuma M."/>
        </authorList>
    </citation>
    <scope>NUCLEOTIDE SEQUENCE [LARGE SCALE GENOMIC DNA]</scope>
    <source>
        <strain evidence="11 12">JCM 21714</strain>
    </source>
</reference>
<dbReference type="GO" id="GO:0050661">
    <property type="term" value="F:NADP binding"/>
    <property type="evidence" value="ECO:0007669"/>
    <property type="project" value="InterPro"/>
</dbReference>
<dbReference type="InterPro" id="IPR006114">
    <property type="entry name" value="6PGDH_C"/>
</dbReference>
<dbReference type="Pfam" id="PF00393">
    <property type="entry name" value="6PGD"/>
    <property type="match status" value="1"/>
</dbReference>
<dbReference type="PROSITE" id="PS00461">
    <property type="entry name" value="6PGD"/>
    <property type="match status" value="1"/>
</dbReference>
<dbReference type="PIRSF" id="PIRSF000109">
    <property type="entry name" value="6PGD"/>
    <property type="match status" value="1"/>
</dbReference>
<dbReference type="InterPro" id="IPR036291">
    <property type="entry name" value="NAD(P)-bd_dom_sf"/>
</dbReference>
<feature type="binding site" description="in other chain" evidence="7">
    <location>
        <position position="103"/>
    </location>
    <ligand>
        <name>substrate</name>
        <note>ligand shared between dimeric partners</note>
    </ligand>
</feature>
<evidence type="ECO:0000259" key="10">
    <source>
        <dbReference type="SMART" id="SM01350"/>
    </source>
</evidence>
<dbReference type="InterPro" id="IPR013328">
    <property type="entry name" value="6PGD_dom2"/>
</dbReference>
<feature type="binding site" description="in other chain" evidence="7">
    <location>
        <position position="288"/>
    </location>
    <ligand>
        <name>substrate</name>
        <note>ligand shared between dimeric partners</note>
    </ligand>
</feature>
<keyword evidence="3 5" id="KW-0560">Oxidoreductase</keyword>
<evidence type="ECO:0000313" key="11">
    <source>
        <dbReference type="EMBL" id="GAE94418.1"/>
    </source>
</evidence>
<dbReference type="eggNOG" id="COG0362">
    <property type="taxonomic scope" value="Bacteria"/>
</dbReference>
<evidence type="ECO:0000256" key="4">
    <source>
        <dbReference type="ARBA" id="ARBA00023064"/>
    </source>
</evidence>
<feature type="binding site" description="in other chain" evidence="7">
    <location>
        <begin position="129"/>
        <end position="131"/>
    </location>
    <ligand>
        <name>substrate</name>
        <note>ligand shared between dimeric partners</note>
    </ligand>
</feature>
<evidence type="ECO:0000256" key="9">
    <source>
        <dbReference type="RuleBase" id="RU000485"/>
    </source>
</evidence>
<dbReference type="PRINTS" id="PR00076">
    <property type="entry name" value="6PGDHDRGNASE"/>
</dbReference>
<sequence>MAKQQFGVVGLAVMGKNLALNVESRGYSVAVFNRTYQKTEDFLNDEAKGKNFKGAETLEEFVDSLEKPRKIMLMVQAGGPTDATIASLKPLLDKGDILIDGGNTFFQDTMRRNTELDESGIHFIGTGVSGGEEGALKGPSIMPGGQKEAYDKVAPILEAISAKVDGDPCVTYIGPNGAGHFVKMVHNGIEYGDMQLISESYFIMKHVLGYDTDKLHKVFAEWNKGELDSYLIEITADIFKKKDKETGKAIVDVILDTAGQKGTGKWTSQSSLDLGVPLPVITESVFARFISAMKDERVKASKILRGPSAQEKAYDGDEDELIEHLRKALFMSKIVSYAQGFAQMRAASEENDWNLSYGDIAMIFRGGCIIRAQYLQNIKEAYDREPALTNLLLDPYFKEIVESYQDSLRKVLSIAMDRGIPVPGFASALAYYDSYRTETLPANLIQAQRDYFGAHTYQRIDKEGIFHTEWLED</sequence>
<dbReference type="EC" id="1.1.1.44" evidence="5 9"/>
<protein>
    <recommendedName>
        <fullName evidence="5 9">6-phosphogluconate dehydrogenase, decarboxylating</fullName>
        <ecNumber evidence="5 9">1.1.1.44</ecNumber>
    </recommendedName>
</protein>
<dbReference type="UniPathway" id="UPA00115">
    <property type="reaction ID" value="UER00410"/>
</dbReference>
<evidence type="ECO:0000313" key="12">
    <source>
        <dbReference type="Proteomes" id="UP000019102"/>
    </source>
</evidence>
<evidence type="ECO:0000256" key="6">
    <source>
        <dbReference type="PIRSR" id="PIRSR000109-1"/>
    </source>
</evidence>
<dbReference type="RefSeq" id="WP_035724964.1">
    <property type="nucleotide sequence ID" value="NZ_BAVS01000024.1"/>
</dbReference>
<dbReference type="Proteomes" id="UP000019102">
    <property type="component" value="Unassembled WGS sequence"/>
</dbReference>
<dbReference type="FunFam" id="1.10.1040.10:FF:000002">
    <property type="entry name" value="6-phosphogluconate dehydrogenase, decarboxylating"/>
    <property type="match status" value="1"/>
</dbReference>
<dbReference type="EMBL" id="BAVS01000024">
    <property type="protein sequence ID" value="GAE94418.1"/>
    <property type="molecule type" value="Genomic_DNA"/>
</dbReference>
<keyword evidence="5 9" id="KW-0521">NADP</keyword>
<dbReference type="InterPro" id="IPR008927">
    <property type="entry name" value="6-PGluconate_DH-like_C_sf"/>
</dbReference>
<gene>
    <name evidence="11" type="ORF">JCM21714_3574</name>
</gene>
<dbReference type="GO" id="GO:0004616">
    <property type="term" value="F:phosphogluconate dehydrogenase (decarboxylating) activity"/>
    <property type="evidence" value="ECO:0007669"/>
    <property type="project" value="UniProtKB-EC"/>
</dbReference>
<feature type="domain" description="6-phosphogluconate dehydrogenase C-terminal" evidence="10">
    <location>
        <begin position="179"/>
        <end position="471"/>
    </location>
</feature>
<feature type="binding site" evidence="8">
    <location>
        <begin position="75"/>
        <end position="77"/>
    </location>
    <ligand>
        <name>NADP(+)</name>
        <dbReference type="ChEBI" id="CHEBI:58349"/>
    </ligand>
</feature>
<dbReference type="GO" id="GO:0019521">
    <property type="term" value="P:D-gluconate metabolic process"/>
    <property type="evidence" value="ECO:0007669"/>
    <property type="project" value="UniProtKB-KW"/>
</dbReference>
<dbReference type="SUPFAM" id="SSF51735">
    <property type="entry name" value="NAD(P)-binding Rossmann-fold domains"/>
    <property type="match status" value="1"/>
</dbReference>
<comment type="function">
    <text evidence="5">Catalyzes the oxidative decarboxylation of 6-phosphogluconate to ribulose 5-phosphate and CO(2), with concomitant reduction of NADP to NADPH.</text>
</comment>
<dbReference type="OrthoDB" id="9804542at2"/>
<dbReference type="GO" id="GO:0006098">
    <property type="term" value="P:pentose-phosphate shunt"/>
    <property type="evidence" value="ECO:0007669"/>
    <property type="project" value="UniProtKB-UniPathway"/>
</dbReference>
<dbReference type="NCBIfam" id="NF006765">
    <property type="entry name" value="PRK09287.1"/>
    <property type="match status" value="1"/>
</dbReference>
<comment type="pathway">
    <text evidence="5 9">Carbohydrate degradation; pentose phosphate pathway; D-ribulose 5-phosphate from D-glucose 6-phosphate (oxidative stage): step 3/3.</text>
</comment>
<keyword evidence="12" id="KW-1185">Reference proteome</keyword>
<feature type="binding site" evidence="8">
    <location>
        <begin position="10"/>
        <end position="15"/>
    </location>
    <ligand>
        <name>NADP(+)</name>
        <dbReference type="ChEBI" id="CHEBI:58349"/>
    </ligand>
</feature>
<dbReference type="FunFam" id="1.20.5.320:FF:000001">
    <property type="entry name" value="6-phosphogluconate dehydrogenase, decarboxylating"/>
    <property type="match status" value="1"/>
</dbReference>
<dbReference type="InterPro" id="IPR006184">
    <property type="entry name" value="6PGdom_BS"/>
</dbReference>
<evidence type="ECO:0000256" key="8">
    <source>
        <dbReference type="PIRSR" id="PIRSR000109-3"/>
    </source>
</evidence>
<organism evidence="11 12">
    <name type="scientific">Gracilibacillus boraciitolerans JCM 21714</name>
    <dbReference type="NCBI Taxonomy" id="1298598"/>
    <lineage>
        <taxon>Bacteria</taxon>
        <taxon>Bacillati</taxon>
        <taxon>Bacillota</taxon>
        <taxon>Bacilli</taxon>
        <taxon>Bacillales</taxon>
        <taxon>Bacillaceae</taxon>
        <taxon>Gracilibacillus</taxon>
    </lineage>
</organism>
<dbReference type="Gene3D" id="3.40.50.720">
    <property type="entry name" value="NAD(P)-binding Rossmann-like Domain"/>
    <property type="match status" value="1"/>
</dbReference>
<evidence type="ECO:0000256" key="1">
    <source>
        <dbReference type="ARBA" id="ARBA00008419"/>
    </source>
</evidence>
<dbReference type="Gene3D" id="1.20.5.320">
    <property type="entry name" value="6-Phosphogluconate Dehydrogenase, domain 3"/>
    <property type="match status" value="1"/>
</dbReference>
<feature type="active site" description="Proton acceptor" evidence="6">
    <location>
        <position position="183"/>
    </location>
</feature>
<proteinExistence type="inferred from homology"/>
<feature type="binding site" evidence="8">
    <location>
        <begin position="33"/>
        <end position="35"/>
    </location>
    <ligand>
        <name>NADP(+)</name>
        <dbReference type="ChEBI" id="CHEBI:58349"/>
    </ligand>
</feature>
<dbReference type="SUPFAM" id="SSF48179">
    <property type="entry name" value="6-phosphogluconate dehydrogenase C-terminal domain-like"/>
    <property type="match status" value="1"/>
</dbReference>
<feature type="binding site" evidence="7">
    <location>
        <position position="449"/>
    </location>
    <ligand>
        <name>substrate</name>
        <note>ligand shared between dimeric partners</note>
    </ligand>
</feature>
<keyword evidence="5 9" id="KW-0570">Pentose shunt</keyword>
<comment type="similarity">
    <text evidence="1 5 9">Belongs to the 6-phosphogluconate dehydrogenase family.</text>
</comment>
<name>W4VNN1_9BACI</name>
<evidence type="ECO:0000256" key="3">
    <source>
        <dbReference type="ARBA" id="ARBA00023002"/>
    </source>
</evidence>
<feature type="binding site" description="in other chain" evidence="7">
    <location>
        <begin position="186"/>
        <end position="187"/>
    </location>
    <ligand>
        <name>substrate</name>
        <note>ligand shared between dimeric partners</note>
    </ligand>
</feature>
<dbReference type="STRING" id="1298598.JCM21714_3574"/>
<dbReference type="PANTHER" id="PTHR11811">
    <property type="entry name" value="6-PHOSPHOGLUCONATE DEHYDROGENASE"/>
    <property type="match status" value="1"/>
</dbReference>
<dbReference type="InterPro" id="IPR006183">
    <property type="entry name" value="Pgluconate_DH"/>
</dbReference>